<evidence type="ECO:0000259" key="7">
    <source>
        <dbReference type="PROSITE" id="PS50928"/>
    </source>
</evidence>
<feature type="transmembrane region" description="Helical" evidence="6">
    <location>
        <begin position="373"/>
        <end position="395"/>
    </location>
</feature>
<evidence type="ECO:0000256" key="4">
    <source>
        <dbReference type="ARBA" id="ARBA00022989"/>
    </source>
</evidence>
<dbReference type="PANTHER" id="PTHR43496:SF1">
    <property type="entry name" value="POLYGALACTURONAN_RHAMNOGALACTURONAN TRANSPORT SYSTEM PERMEASE PROTEIN YTEP"/>
    <property type="match status" value="1"/>
</dbReference>
<dbReference type="Proteomes" id="UP001597267">
    <property type="component" value="Unassembled WGS sequence"/>
</dbReference>
<feature type="transmembrane region" description="Helical" evidence="6">
    <location>
        <begin position="342"/>
        <end position="361"/>
    </location>
</feature>
<keyword evidence="4 6" id="KW-1133">Transmembrane helix</keyword>
<feature type="transmembrane region" description="Helical" evidence="6">
    <location>
        <begin position="180"/>
        <end position="202"/>
    </location>
</feature>
<evidence type="ECO:0000256" key="3">
    <source>
        <dbReference type="ARBA" id="ARBA00022692"/>
    </source>
</evidence>
<keyword evidence="5 6" id="KW-0472">Membrane</keyword>
<evidence type="ECO:0000313" key="8">
    <source>
        <dbReference type="EMBL" id="MFD1671801.1"/>
    </source>
</evidence>
<name>A0ABW4J6C8_9LACO</name>
<feature type="transmembrane region" description="Helical" evidence="6">
    <location>
        <begin position="507"/>
        <end position="534"/>
    </location>
</feature>
<evidence type="ECO:0000313" key="9">
    <source>
        <dbReference type="Proteomes" id="UP001597267"/>
    </source>
</evidence>
<dbReference type="CDD" id="cd06261">
    <property type="entry name" value="TM_PBP2"/>
    <property type="match status" value="1"/>
</dbReference>
<dbReference type="InterPro" id="IPR035906">
    <property type="entry name" value="MetI-like_sf"/>
</dbReference>
<organism evidence="8 9">
    <name type="scientific">Agrilactobacillus yilanensis</name>
    <dbReference type="NCBI Taxonomy" id="2485997"/>
    <lineage>
        <taxon>Bacteria</taxon>
        <taxon>Bacillati</taxon>
        <taxon>Bacillota</taxon>
        <taxon>Bacilli</taxon>
        <taxon>Lactobacillales</taxon>
        <taxon>Lactobacillaceae</taxon>
        <taxon>Agrilactobacillus</taxon>
    </lineage>
</organism>
<evidence type="ECO:0000256" key="5">
    <source>
        <dbReference type="ARBA" id="ARBA00023136"/>
    </source>
</evidence>
<comment type="subcellular location">
    <subcellularLocation>
        <location evidence="6">Cell membrane</location>
        <topology evidence="6">Multi-pass membrane protein</topology>
    </subcellularLocation>
    <subcellularLocation>
        <location evidence="1">Membrane</location>
        <topology evidence="1">Multi-pass membrane protein</topology>
    </subcellularLocation>
</comment>
<dbReference type="EMBL" id="JBHTOP010000022">
    <property type="protein sequence ID" value="MFD1671801.1"/>
    <property type="molecule type" value="Genomic_DNA"/>
</dbReference>
<protein>
    <submittedName>
        <fullName evidence="8">ABC transporter permease</fullName>
    </submittedName>
</protein>
<sequence>MKRKHFGSILADKTVYILLSVSILGFILYPYLSIFIQSFQEQGIAFSAFIRQDAVLLQHSLFIAILTMVLTVFMSLTLAIFFVFLKSKWQKPLRLFLLVTMVSPPFVTSLAYITLFGRRGMITHDLLNLTFNPYGAHGIILMETLSFTSLNALVLIGMLHQLEPAVINSARSLGAKSDAVIRDMILPLLRPGVIVVALISFIRSLADFQTPTIIGGSYRVLASEGYFAVISAGDLHRAALINFTLCIPALLGFFLYIHYEHTMTTQHHGLSSDTNALPLPKKGWFFPVTCCLAVIFYGALLLQYGSILINAVTVKNMGQLTFSWQPLLDSRMYLDGTILRTVSYALVAGFVGSLISFLIIYYSQIRQSRWMNLIELIGTFPYILPGTFFGLGYLYAFSGQYFHLTNLSIIVIINVTFKQVAFATKAAKAAVAQVEPTYFKTVHDLGGTVLNEWHDVFFPMTRQGFALTFLNGFISTMTTIGSIIFLIRPGQKVMTIVMFDVVQRGEYQIASVIACLIILICLIMAGLVFGILGLKQRRWLHVSRS</sequence>
<feature type="domain" description="ABC transmembrane type-1" evidence="7">
    <location>
        <begin position="338"/>
        <end position="528"/>
    </location>
</feature>
<evidence type="ECO:0000256" key="1">
    <source>
        <dbReference type="ARBA" id="ARBA00004141"/>
    </source>
</evidence>
<dbReference type="InterPro" id="IPR000515">
    <property type="entry name" value="MetI-like"/>
</dbReference>
<evidence type="ECO:0000256" key="6">
    <source>
        <dbReference type="RuleBase" id="RU363032"/>
    </source>
</evidence>
<dbReference type="RefSeq" id="WP_125713879.1">
    <property type="nucleotide sequence ID" value="NZ_JBHTOP010000022.1"/>
</dbReference>
<comment type="caution">
    <text evidence="8">The sequence shown here is derived from an EMBL/GenBank/DDBJ whole genome shotgun (WGS) entry which is preliminary data.</text>
</comment>
<feature type="domain" description="ABC transmembrane type-1" evidence="7">
    <location>
        <begin position="57"/>
        <end position="256"/>
    </location>
</feature>
<feature type="transmembrane region" description="Helical" evidence="6">
    <location>
        <begin position="401"/>
        <end position="417"/>
    </location>
</feature>
<feature type="transmembrane region" description="Helical" evidence="6">
    <location>
        <begin position="135"/>
        <end position="159"/>
    </location>
</feature>
<proteinExistence type="inferred from homology"/>
<gene>
    <name evidence="8" type="ORF">ACFQ5M_06835</name>
</gene>
<feature type="transmembrane region" description="Helical" evidence="6">
    <location>
        <begin position="465"/>
        <end position="487"/>
    </location>
</feature>
<keyword evidence="9" id="KW-1185">Reference proteome</keyword>
<dbReference type="SUPFAM" id="SSF161098">
    <property type="entry name" value="MetI-like"/>
    <property type="match status" value="2"/>
</dbReference>
<dbReference type="Pfam" id="PF00528">
    <property type="entry name" value="BPD_transp_1"/>
    <property type="match status" value="1"/>
</dbReference>
<feature type="transmembrane region" description="Helical" evidence="6">
    <location>
        <begin position="284"/>
        <end position="307"/>
    </location>
</feature>
<evidence type="ECO:0000256" key="2">
    <source>
        <dbReference type="ARBA" id="ARBA00022448"/>
    </source>
</evidence>
<feature type="transmembrane region" description="Helical" evidence="6">
    <location>
        <begin position="239"/>
        <end position="257"/>
    </location>
</feature>
<reference evidence="9" key="1">
    <citation type="journal article" date="2019" name="Int. J. Syst. Evol. Microbiol.">
        <title>The Global Catalogue of Microorganisms (GCM) 10K type strain sequencing project: providing services to taxonomists for standard genome sequencing and annotation.</title>
        <authorList>
            <consortium name="The Broad Institute Genomics Platform"/>
            <consortium name="The Broad Institute Genome Sequencing Center for Infectious Disease"/>
            <person name="Wu L."/>
            <person name="Ma J."/>
        </authorList>
    </citation>
    <scope>NUCLEOTIDE SEQUENCE [LARGE SCALE GENOMIC DNA]</scope>
    <source>
        <strain evidence="9">CCM 8896</strain>
    </source>
</reference>
<dbReference type="PANTHER" id="PTHR43496">
    <property type="entry name" value="PROTEIN LPLB"/>
    <property type="match status" value="1"/>
</dbReference>
<dbReference type="PROSITE" id="PS50928">
    <property type="entry name" value="ABC_TM1"/>
    <property type="match status" value="2"/>
</dbReference>
<keyword evidence="3 6" id="KW-0812">Transmembrane</keyword>
<feature type="transmembrane region" description="Helical" evidence="6">
    <location>
        <begin position="95"/>
        <end position="115"/>
    </location>
</feature>
<dbReference type="Gene3D" id="1.10.3720.10">
    <property type="entry name" value="MetI-like"/>
    <property type="match status" value="2"/>
</dbReference>
<keyword evidence="2 6" id="KW-0813">Transport</keyword>
<accession>A0ABW4J6C8</accession>
<comment type="similarity">
    <text evidence="6">Belongs to the binding-protein-dependent transport system permease family.</text>
</comment>
<feature type="transmembrane region" description="Helical" evidence="6">
    <location>
        <begin position="56"/>
        <end position="83"/>
    </location>
</feature>
<feature type="transmembrane region" description="Helical" evidence="6">
    <location>
        <begin position="15"/>
        <end position="36"/>
    </location>
</feature>